<dbReference type="Proteomes" id="UP001138921">
    <property type="component" value="Unassembled WGS sequence"/>
</dbReference>
<dbReference type="RefSeq" id="WP_214391213.1">
    <property type="nucleotide sequence ID" value="NZ_JAFLWW010000004.1"/>
</dbReference>
<sequence length="97" mass="10943">MRVIATPSLVRALKLMEFTPNIWLKDGEFSLREILSVPDAVEFLEAWPLDKRNPFFYLAQNALQGAINGSIPLEEARESFETFCSEVGILASAHMKD</sequence>
<organism evidence="1 2">
    <name type="scientific">Aminobacter anthyllidis</name>
    <dbReference type="NCBI Taxonomy" id="1035067"/>
    <lineage>
        <taxon>Bacteria</taxon>
        <taxon>Pseudomonadati</taxon>
        <taxon>Pseudomonadota</taxon>
        <taxon>Alphaproteobacteria</taxon>
        <taxon>Hyphomicrobiales</taxon>
        <taxon>Phyllobacteriaceae</taxon>
        <taxon>Aminobacter</taxon>
    </lineage>
</organism>
<reference evidence="1" key="1">
    <citation type="journal article" date="2021" name="Microorganisms">
        <title>Phylogenomic Reconstruction and Metabolic Potential of the Genus Aminobacter.</title>
        <authorList>
            <person name="Artuso I."/>
            <person name="Turrini P."/>
            <person name="Pirolo M."/>
            <person name="Lugli G.A."/>
            <person name="Ventura M."/>
            <person name="Visca P."/>
        </authorList>
    </citation>
    <scope>NUCLEOTIDE SEQUENCE</scope>
    <source>
        <strain evidence="1">LMG 26462</strain>
    </source>
</reference>
<proteinExistence type="predicted"/>
<evidence type="ECO:0000313" key="2">
    <source>
        <dbReference type="Proteomes" id="UP001138921"/>
    </source>
</evidence>
<reference evidence="1" key="2">
    <citation type="submission" date="2021-03" db="EMBL/GenBank/DDBJ databases">
        <authorList>
            <person name="Artuso I."/>
            <person name="Turrini P."/>
            <person name="Pirolo M."/>
            <person name="Lugli G.A."/>
            <person name="Ventura M."/>
            <person name="Visca P."/>
        </authorList>
    </citation>
    <scope>NUCLEOTIDE SEQUENCE</scope>
    <source>
        <strain evidence="1">LMG 26462</strain>
    </source>
</reference>
<dbReference type="InterPro" id="IPR010385">
    <property type="entry name" value="DUF982"/>
</dbReference>
<dbReference type="Gene3D" id="6.10.250.730">
    <property type="match status" value="1"/>
</dbReference>
<gene>
    <name evidence="1" type="ORF">J1C56_16985</name>
</gene>
<dbReference type="Pfam" id="PF06169">
    <property type="entry name" value="DUF982"/>
    <property type="match status" value="1"/>
</dbReference>
<keyword evidence="2" id="KW-1185">Reference proteome</keyword>
<name>A0A9X1ACR3_9HYPH</name>
<accession>A0A9X1ACR3</accession>
<dbReference type="AlphaFoldDB" id="A0A9X1ACR3"/>
<comment type="caution">
    <text evidence="1">The sequence shown here is derived from an EMBL/GenBank/DDBJ whole genome shotgun (WGS) entry which is preliminary data.</text>
</comment>
<protein>
    <submittedName>
        <fullName evidence="1">DUF982 domain-containing protein</fullName>
    </submittedName>
</protein>
<evidence type="ECO:0000313" key="1">
    <source>
        <dbReference type="EMBL" id="MBT1157288.1"/>
    </source>
</evidence>
<dbReference type="EMBL" id="JAFLWW010000004">
    <property type="protein sequence ID" value="MBT1157288.1"/>
    <property type="molecule type" value="Genomic_DNA"/>
</dbReference>